<evidence type="ECO:0000313" key="2">
    <source>
        <dbReference type="Proteomes" id="UP000253790"/>
    </source>
</evidence>
<dbReference type="OrthoDB" id="4865538at2"/>
<evidence type="ECO:0000313" key="1">
    <source>
        <dbReference type="EMBL" id="AXH95310.1"/>
    </source>
</evidence>
<dbReference type="KEGG" id="orn:DV701_03390"/>
<protein>
    <submittedName>
        <fullName evidence="1">Uncharacterized protein</fullName>
    </submittedName>
</protein>
<sequence>MPSSLGERAARVRVRRLARDETFLLAALHLQGLRRRAVEAPDHVQRLGQAWHRRAEDHPAWVAECDEEHVGMAICRVPVLPQVGSGVPVLLALEALGEPGPEAVTLALVRTIVDWAGCDGHPGVDVDGAVTLPGPVLDAVRADVRVRRHLRLPTGP</sequence>
<reference evidence="1 2" key="1">
    <citation type="submission" date="2018-07" db="EMBL/GenBank/DDBJ databases">
        <title>Complete genome sequencing of Ornithinimicrobium sp. AMA3305.</title>
        <authorList>
            <person name="Bae J.-W."/>
        </authorList>
    </citation>
    <scope>NUCLEOTIDE SEQUENCE [LARGE SCALE GENOMIC DNA]</scope>
    <source>
        <strain evidence="1 2">AMA3305</strain>
    </source>
</reference>
<gene>
    <name evidence="1" type="ORF">DV701_03390</name>
</gene>
<name>A0A345NJV2_9MICO</name>
<dbReference type="Proteomes" id="UP000253790">
    <property type="component" value="Chromosome"/>
</dbReference>
<dbReference type="RefSeq" id="WP_114927075.1">
    <property type="nucleotide sequence ID" value="NZ_CP031229.1"/>
</dbReference>
<proteinExistence type="predicted"/>
<dbReference type="AlphaFoldDB" id="A0A345NJV2"/>
<accession>A0A345NJV2</accession>
<dbReference type="EMBL" id="CP031229">
    <property type="protein sequence ID" value="AXH95310.1"/>
    <property type="molecule type" value="Genomic_DNA"/>
</dbReference>
<keyword evidence="2" id="KW-1185">Reference proteome</keyword>
<organism evidence="1 2">
    <name type="scientific">Ornithinimicrobium avium</name>
    <dbReference type="NCBI Taxonomy" id="2283195"/>
    <lineage>
        <taxon>Bacteria</taxon>
        <taxon>Bacillati</taxon>
        <taxon>Actinomycetota</taxon>
        <taxon>Actinomycetes</taxon>
        <taxon>Micrococcales</taxon>
        <taxon>Ornithinimicrobiaceae</taxon>
        <taxon>Ornithinimicrobium</taxon>
    </lineage>
</organism>